<evidence type="ECO:0000313" key="3">
    <source>
        <dbReference type="Proteomes" id="UP000054018"/>
    </source>
</evidence>
<proteinExistence type="predicted"/>
<dbReference type="HOGENOM" id="CLU_2661322_0_0_1"/>
<organism evidence="2 3">
    <name type="scientific">Pisolithus microcarpus 441</name>
    <dbReference type="NCBI Taxonomy" id="765257"/>
    <lineage>
        <taxon>Eukaryota</taxon>
        <taxon>Fungi</taxon>
        <taxon>Dikarya</taxon>
        <taxon>Basidiomycota</taxon>
        <taxon>Agaricomycotina</taxon>
        <taxon>Agaricomycetes</taxon>
        <taxon>Agaricomycetidae</taxon>
        <taxon>Boletales</taxon>
        <taxon>Sclerodermatineae</taxon>
        <taxon>Pisolithaceae</taxon>
        <taxon>Pisolithus</taxon>
    </lineage>
</organism>
<feature type="region of interest" description="Disordered" evidence="1">
    <location>
        <begin position="40"/>
        <end position="65"/>
    </location>
</feature>
<sequence length="65" mass="7446">MFDNEYMTPLASVVEVMYNFFLGDLQPHCWKVFGMDAEEKSNSTHIQPHTPAEQQQELDSGIEAI</sequence>
<evidence type="ECO:0000313" key="2">
    <source>
        <dbReference type="EMBL" id="KIK20958.1"/>
    </source>
</evidence>
<name>A0A0C9ZMA5_9AGAM</name>
<accession>A0A0C9ZMA5</accession>
<feature type="compositionally biased region" description="Polar residues" evidence="1">
    <location>
        <begin position="43"/>
        <end position="58"/>
    </location>
</feature>
<gene>
    <name evidence="2" type="ORF">PISMIDRAFT_12591</name>
</gene>
<reference evidence="3" key="2">
    <citation type="submission" date="2015-01" db="EMBL/GenBank/DDBJ databases">
        <title>Evolutionary Origins and Diversification of the Mycorrhizal Mutualists.</title>
        <authorList>
            <consortium name="DOE Joint Genome Institute"/>
            <consortium name="Mycorrhizal Genomics Consortium"/>
            <person name="Kohler A."/>
            <person name="Kuo A."/>
            <person name="Nagy L.G."/>
            <person name="Floudas D."/>
            <person name="Copeland A."/>
            <person name="Barry K.W."/>
            <person name="Cichocki N."/>
            <person name="Veneault-Fourrey C."/>
            <person name="LaButti K."/>
            <person name="Lindquist E.A."/>
            <person name="Lipzen A."/>
            <person name="Lundell T."/>
            <person name="Morin E."/>
            <person name="Murat C."/>
            <person name="Riley R."/>
            <person name="Ohm R."/>
            <person name="Sun H."/>
            <person name="Tunlid A."/>
            <person name="Henrissat B."/>
            <person name="Grigoriev I.V."/>
            <person name="Hibbett D.S."/>
            <person name="Martin F."/>
        </authorList>
    </citation>
    <scope>NUCLEOTIDE SEQUENCE [LARGE SCALE GENOMIC DNA]</scope>
    <source>
        <strain evidence="3">441</strain>
    </source>
</reference>
<reference evidence="2 3" key="1">
    <citation type="submission" date="2014-04" db="EMBL/GenBank/DDBJ databases">
        <authorList>
            <consortium name="DOE Joint Genome Institute"/>
            <person name="Kuo A."/>
            <person name="Kohler A."/>
            <person name="Costa M.D."/>
            <person name="Nagy L.G."/>
            <person name="Floudas D."/>
            <person name="Copeland A."/>
            <person name="Barry K.W."/>
            <person name="Cichocki N."/>
            <person name="Veneault-Fourrey C."/>
            <person name="LaButti K."/>
            <person name="Lindquist E.A."/>
            <person name="Lipzen A."/>
            <person name="Lundell T."/>
            <person name="Morin E."/>
            <person name="Murat C."/>
            <person name="Sun H."/>
            <person name="Tunlid A."/>
            <person name="Henrissat B."/>
            <person name="Grigoriev I.V."/>
            <person name="Hibbett D.S."/>
            <person name="Martin F."/>
            <person name="Nordberg H.P."/>
            <person name="Cantor M.N."/>
            <person name="Hua S.X."/>
        </authorList>
    </citation>
    <scope>NUCLEOTIDE SEQUENCE [LARGE SCALE GENOMIC DNA]</scope>
    <source>
        <strain evidence="2 3">441</strain>
    </source>
</reference>
<keyword evidence="3" id="KW-1185">Reference proteome</keyword>
<dbReference type="OrthoDB" id="2686253at2759"/>
<evidence type="ECO:0000256" key="1">
    <source>
        <dbReference type="SAM" id="MobiDB-lite"/>
    </source>
</evidence>
<dbReference type="AlphaFoldDB" id="A0A0C9ZMA5"/>
<dbReference type="EMBL" id="KN833757">
    <property type="protein sequence ID" value="KIK20958.1"/>
    <property type="molecule type" value="Genomic_DNA"/>
</dbReference>
<protein>
    <submittedName>
        <fullName evidence="2">Uncharacterized protein</fullName>
    </submittedName>
</protein>
<dbReference type="Proteomes" id="UP000054018">
    <property type="component" value="Unassembled WGS sequence"/>
</dbReference>